<dbReference type="EnsemblMetazoa" id="GPAI047224-RA">
    <property type="protein sequence ID" value="GPAI047224-PA"/>
    <property type="gene ID" value="GPAI047224"/>
</dbReference>
<accession>A0A1B0AIV0</accession>
<protein>
    <submittedName>
        <fullName evidence="1">Uncharacterized protein</fullName>
    </submittedName>
</protein>
<evidence type="ECO:0000313" key="1">
    <source>
        <dbReference type="EnsemblMetazoa" id="GPAI047224-PA"/>
    </source>
</evidence>
<dbReference type="VEuPathDB" id="VectorBase:GPAI047224"/>
<sequence>MKRSTVFSTTLIKLYSSVLRKLSNGLCTQTTILKRFTEGEGAPVDDEFFLNDTCVLQTISQRLRTNNQFPLTKSSRLGWSAIRSIGPRMELIFRRILEMSKRTLDSHFETISVLMLVSCLTLRSKQVLASSDRII</sequence>
<reference evidence="1" key="2">
    <citation type="submission" date="2020-05" db="UniProtKB">
        <authorList>
            <consortium name="EnsemblMetazoa"/>
        </authorList>
    </citation>
    <scope>IDENTIFICATION</scope>
    <source>
        <strain evidence="1">IAEA</strain>
    </source>
</reference>
<dbReference type="Proteomes" id="UP000092445">
    <property type="component" value="Unassembled WGS sequence"/>
</dbReference>
<proteinExistence type="predicted"/>
<evidence type="ECO:0000313" key="2">
    <source>
        <dbReference type="Proteomes" id="UP000092445"/>
    </source>
</evidence>
<keyword evidence="2" id="KW-1185">Reference proteome</keyword>
<organism evidence="1 2">
    <name type="scientific">Glossina pallidipes</name>
    <name type="common">Tsetse fly</name>
    <dbReference type="NCBI Taxonomy" id="7398"/>
    <lineage>
        <taxon>Eukaryota</taxon>
        <taxon>Metazoa</taxon>
        <taxon>Ecdysozoa</taxon>
        <taxon>Arthropoda</taxon>
        <taxon>Hexapoda</taxon>
        <taxon>Insecta</taxon>
        <taxon>Pterygota</taxon>
        <taxon>Neoptera</taxon>
        <taxon>Endopterygota</taxon>
        <taxon>Diptera</taxon>
        <taxon>Brachycera</taxon>
        <taxon>Muscomorpha</taxon>
        <taxon>Hippoboscoidea</taxon>
        <taxon>Glossinidae</taxon>
        <taxon>Glossina</taxon>
    </lineage>
</organism>
<reference evidence="2" key="1">
    <citation type="submission" date="2014-03" db="EMBL/GenBank/DDBJ databases">
        <authorList>
            <person name="Aksoy S."/>
            <person name="Warren W."/>
            <person name="Wilson R.K."/>
        </authorList>
    </citation>
    <scope>NUCLEOTIDE SEQUENCE [LARGE SCALE GENOMIC DNA]</scope>
    <source>
        <strain evidence="2">IAEA</strain>
    </source>
</reference>
<name>A0A1B0AIV0_GLOPL</name>
<dbReference type="AlphaFoldDB" id="A0A1B0AIV0"/>